<evidence type="ECO:0000313" key="3">
    <source>
        <dbReference type="Proteomes" id="UP000001996"/>
    </source>
</evidence>
<accession>A5E6N0</accession>
<evidence type="ECO:0000313" key="2">
    <source>
        <dbReference type="EMBL" id="EDK47088.1"/>
    </source>
</evidence>
<keyword evidence="1" id="KW-0732">Signal</keyword>
<protein>
    <recommendedName>
        <fullName evidence="4">Phosphomutase-like protein 3</fullName>
    </recommendedName>
</protein>
<dbReference type="VEuPathDB" id="FungiDB:LELG_05269"/>
<gene>
    <name evidence="2" type="ORF">LELG_05269</name>
</gene>
<dbReference type="GO" id="GO:0005737">
    <property type="term" value="C:cytoplasm"/>
    <property type="evidence" value="ECO:0007669"/>
    <property type="project" value="TreeGrafter"/>
</dbReference>
<evidence type="ECO:0008006" key="4">
    <source>
        <dbReference type="Google" id="ProtNLM"/>
    </source>
</evidence>
<dbReference type="STRING" id="379508.A5E6N0"/>
<dbReference type="HOGENOM" id="CLU_039184_0_3_1"/>
<dbReference type="InterPro" id="IPR013078">
    <property type="entry name" value="His_Pase_superF_clade-1"/>
</dbReference>
<dbReference type="KEGG" id="lel:PVL30_002365"/>
<dbReference type="InParanoid" id="A5E6N0"/>
<organism evidence="2 3">
    <name type="scientific">Lodderomyces elongisporus (strain ATCC 11503 / CBS 2605 / JCM 1781 / NBRC 1676 / NRRL YB-4239)</name>
    <name type="common">Yeast</name>
    <name type="synonym">Saccharomyces elongisporus</name>
    <dbReference type="NCBI Taxonomy" id="379508"/>
    <lineage>
        <taxon>Eukaryota</taxon>
        <taxon>Fungi</taxon>
        <taxon>Dikarya</taxon>
        <taxon>Ascomycota</taxon>
        <taxon>Saccharomycotina</taxon>
        <taxon>Pichiomycetes</taxon>
        <taxon>Debaryomycetaceae</taxon>
        <taxon>Candida/Lodderomyces clade</taxon>
        <taxon>Lodderomyces</taxon>
    </lineage>
</organism>
<sequence>MKALSVWLSSWMLAPVLADGNDSFTFPKFESSTDYFEQSDPDISVGSVNYTHNFGLKDQYSWSQVLDQLDEYHKLFFIVRHAFGVHQCNTPSTDWTCYWQTLDGSDGQVWADALLTPQGVEQSKSLSQQIKSTPELPQPDRHFSSPLRRTLETWEYVWKDVTDKTPLIKEFARETYGIQTESKRHPKSYIKTNWPYVTFEDGFTEADELWSSSKRETGQHRKYRAASLLNDIFEQTSADEKVISLVSHSGLIGSILEVIGHRDYPINNAVLLPVLIQRKKHKTDEYKLSKPDKTFSDICPDKPSLITQGPELTCSAAPYRVSA</sequence>
<dbReference type="Gene3D" id="3.40.50.1240">
    <property type="entry name" value="Phosphoglycerate mutase-like"/>
    <property type="match status" value="1"/>
</dbReference>
<dbReference type="InterPro" id="IPR029033">
    <property type="entry name" value="His_PPase_superfam"/>
</dbReference>
<name>A5E6N0_LODEL</name>
<dbReference type="OMA" id="TCDHRRS"/>
<feature type="signal peptide" evidence="1">
    <location>
        <begin position="1"/>
        <end position="18"/>
    </location>
</feature>
<dbReference type="OrthoDB" id="496981at2759"/>
<dbReference type="CDD" id="cd07067">
    <property type="entry name" value="HP_PGM_like"/>
    <property type="match status" value="1"/>
</dbReference>
<dbReference type="SUPFAM" id="SSF53254">
    <property type="entry name" value="Phosphoglycerate mutase-like"/>
    <property type="match status" value="1"/>
</dbReference>
<dbReference type="PANTHER" id="PTHR48100:SF1">
    <property type="entry name" value="HISTIDINE PHOSPHATASE FAMILY PROTEIN-RELATED"/>
    <property type="match status" value="1"/>
</dbReference>
<dbReference type="GO" id="GO:0016791">
    <property type="term" value="F:phosphatase activity"/>
    <property type="evidence" value="ECO:0007669"/>
    <property type="project" value="TreeGrafter"/>
</dbReference>
<dbReference type="Pfam" id="PF00300">
    <property type="entry name" value="His_Phos_1"/>
    <property type="match status" value="1"/>
</dbReference>
<proteinExistence type="predicted"/>
<evidence type="ECO:0000256" key="1">
    <source>
        <dbReference type="SAM" id="SignalP"/>
    </source>
</evidence>
<dbReference type="AlphaFoldDB" id="A5E6N0"/>
<dbReference type="GeneID" id="5230631"/>
<dbReference type="InterPro" id="IPR050275">
    <property type="entry name" value="PGM_Phosphatase"/>
</dbReference>
<keyword evidence="3" id="KW-1185">Reference proteome</keyword>
<reference evidence="2 3" key="1">
    <citation type="journal article" date="2009" name="Nature">
        <title>Evolution of pathogenicity and sexual reproduction in eight Candida genomes.</title>
        <authorList>
            <person name="Butler G."/>
            <person name="Rasmussen M.D."/>
            <person name="Lin M.F."/>
            <person name="Santos M.A."/>
            <person name="Sakthikumar S."/>
            <person name="Munro C.A."/>
            <person name="Rheinbay E."/>
            <person name="Grabherr M."/>
            <person name="Forche A."/>
            <person name="Reedy J.L."/>
            <person name="Agrafioti I."/>
            <person name="Arnaud M.B."/>
            <person name="Bates S."/>
            <person name="Brown A.J."/>
            <person name="Brunke S."/>
            <person name="Costanzo M.C."/>
            <person name="Fitzpatrick D.A."/>
            <person name="de Groot P.W."/>
            <person name="Harris D."/>
            <person name="Hoyer L.L."/>
            <person name="Hube B."/>
            <person name="Klis F.M."/>
            <person name="Kodira C."/>
            <person name="Lennard N."/>
            <person name="Logue M.E."/>
            <person name="Martin R."/>
            <person name="Neiman A.M."/>
            <person name="Nikolaou E."/>
            <person name="Quail M.A."/>
            <person name="Quinn J."/>
            <person name="Santos M.C."/>
            <person name="Schmitzberger F.F."/>
            <person name="Sherlock G."/>
            <person name="Shah P."/>
            <person name="Silverstein K.A."/>
            <person name="Skrzypek M.S."/>
            <person name="Soll D."/>
            <person name="Staggs R."/>
            <person name="Stansfield I."/>
            <person name="Stumpf M.P."/>
            <person name="Sudbery P.E."/>
            <person name="Srikantha T."/>
            <person name="Zeng Q."/>
            <person name="Berman J."/>
            <person name="Berriman M."/>
            <person name="Heitman J."/>
            <person name="Gow N.A."/>
            <person name="Lorenz M.C."/>
            <person name="Birren B.W."/>
            <person name="Kellis M."/>
            <person name="Cuomo C.A."/>
        </authorList>
    </citation>
    <scope>NUCLEOTIDE SEQUENCE [LARGE SCALE GENOMIC DNA]</scope>
    <source>
        <strain evidence="3">ATCC 11503 / BCRC 21390 / CBS 2605 / JCM 1781 / NBRC 1676 / NRRL YB-4239</strain>
    </source>
</reference>
<dbReference type="PANTHER" id="PTHR48100">
    <property type="entry name" value="BROAD-SPECIFICITY PHOSPHATASE YOR283W-RELATED"/>
    <property type="match status" value="1"/>
</dbReference>
<feature type="chain" id="PRO_5002681812" description="Phosphomutase-like protein 3" evidence="1">
    <location>
        <begin position="19"/>
        <end position="323"/>
    </location>
</feature>
<dbReference type="EMBL" id="CH981532">
    <property type="protein sequence ID" value="EDK47088.1"/>
    <property type="molecule type" value="Genomic_DNA"/>
</dbReference>
<dbReference type="Proteomes" id="UP000001996">
    <property type="component" value="Unassembled WGS sequence"/>
</dbReference>
<dbReference type="eggNOG" id="KOG4754">
    <property type="taxonomic scope" value="Eukaryota"/>
</dbReference>